<dbReference type="EnsemblPlants" id="Pp3c12_9756V3.1">
    <property type="protein sequence ID" value="PAC:32973283.CDS.1"/>
    <property type="gene ID" value="Pp3c12_9756"/>
</dbReference>
<protein>
    <submittedName>
        <fullName evidence="1 2">Uncharacterized protein</fullName>
    </submittedName>
</protein>
<sequence>MDRVASDSWLQQSPLISLSPFACNPTIELAKAPLRNFSASKFEHRPASADTISEFNVCNRRSDEFHSDCELPSTCHPFHTDARLAMSLWFSRLNNPSTVSSGRLVQWASRPAPILTPDSIGGTADAPQADVGDDVILAFL</sequence>
<evidence type="ECO:0000313" key="2">
    <source>
        <dbReference type="EnsemblPlants" id="PAC:32973283.CDS.1"/>
    </source>
</evidence>
<evidence type="ECO:0000313" key="1">
    <source>
        <dbReference type="EMBL" id="PNR43667.1"/>
    </source>
</evidence>
<gene>
    <name evidence="1" type="ORF">PHYPA_016049</name>
</gene>
<reference evidence="2" key="3">
    <citation type="submission" date="2020-12" db="UniProtKB">
        <authorList>
            <consortium name="EnsemblPlants"/>
        </authorList>
    </citation>
    <scope>IDENTIFICATION</scope>
</reference>
<keyword evidence="3" id="KW-1185">Reference proteome</keyword>
<reference evidence="1 3" key="2">
    <citation type="journal article" date="2018" name="Plant J.">
        <title>The Physcomitrella patens chromosome-scale assembly reveals moss genome structure and evolution.</title>
        <authorList>
            <person name="Lang D."/>
            <person name="Ullrich K.K."/>
            <person name="Murat F."/>
            <person name="Fuchs J."/>
            <person name="Jenkins J."/>
            <person name="Haas F.B."/>
            <person name="Piednoel M."/>
            <person name="Gundlach H."/>
            <person name="Van Bel M."/>
            <person name="Meyberg R."/>
            <person name="Vives C."/>
            <person name="Morata J."/>
            <person name="Symeonidi A."/>
            <person name="Hiss M."/>
            <person name="Muchero W."/>
            <person name="Kamisugi Y."/>
            <person name="Saleh O."/>
            <person name="Blanc G."/>
            <person name="Decker E.L."/>
            <person name="van Gessel N."/>
            <person name="Grimwood J."/>
            <person name="Hayes R.D."/>
            <person name="Graham S.W."/>
            <person name="Gunter L.E."/>
            <person name="McDaniel S.F."/>
            <person name="Hoernstein S.N.W."/>
            <person name="Larsson A."/>
            <person name="Li F.W."/>
            <person name="Perroud P.F."/>
            <person name="Phillips J."/>
            <person name="Ranjan P."/>
            <person name="Rokshar D.S."/>
            <person name="Rothfels C.J."/>
            <person name="Schneider L."/>
            <person name="Shu S."/>
            <person name="Stevenson D.W."/>
            <person name="Thummler F."/>
            <person name="Tillich M."/>
            <person name="Villarreal Aguilar J.C."/>
            <person name="Widiez T."/>
            <person name="Wong G.K."/>
            <person name="Wymore A."/>
            <person name="Zhang Y."/>
            <person name="Zimmer A.D."/>
            <person name="Quatrano R.S."/>
            <person name="Mayer K.F.X."/>
            <person name="Goodstein D."/>
            <person name="Casacuberta J.M."/>
            <person name="Vandepoele K."/>
            <person name="Reski R."/>
            <person name="Cuming A.C."/>
            <person name="Tuskan G.A."/>
            <person name="Maumus F."/>
            <person name="Salse J."/>
            <person name="Schmutz J."/>
            <person name="Rensing S.A."/>
        </authorList>
    </citation>
    <scope>NUCLEOTIDE SEQUENCE [LARGE SCALE GENOMIC DNA]</scope>
    <source>
        <strain evidence="2 3">cv. Gransden 2004</strain>
    </source>
</reference>
<reference evidence="1 3" key="1">
    <citation type="journal article" date="2008" name="Science">
        <title>The Physcomitrella genome reveals evolutionary insights into the conquest of land by plants.</title>
        <authorList>
            <person name="Rensing S."/>
            <person name="Lang D."/>
            <person name="Zimmer A."/>
            <person name="Terry A."/>
            <person name="Salamov A."/>
            <person name="Shapiro H."/>
            <person name="Nishiyama T."/>
            <person name="Perroud P.-F."/>
            <person name="Lindquist E."/>
            <person name="Kamisugi Y."/>
            <person name="Tanahashi T."/>
            <person name="Sakakibara K."/>
            <person name="Fujita T."/>
            <person name="Oishi K."/>
            <person name="Shin-I T."/>
            <person name="Kuroki Y."/>
            <person name="Toyoda A."/>
            <person name="Suzuki Y."/>
            <person name="Hashimoto A."/>
            <person name="Yamaguchi K."/>
            <person name="Sugano A."/>
            <person name="Kohara Y."/>
            <person name="Fujiyama A."/>
            <person name="Anterola A."/>
            <person name="Aoki S."/>
            <person name="Ashton N."/>
            <person name="Barbazuk W.B."/>
            <person name="Barker E."/>
            <person name="Bennetzen J."/>
            <person name="Bezanilla M."/>
            <person name="Blankenship R."/>
            <person name="Cho S.H."/>
            <person name="Dutcher S."/>
            <person name="Estelle M."/>
            <person name="Fawcett J.A."/>
            <person name="Gundlach H."/>
            <person name="Hanada K."/>
            <person name="Heyl A."/>
            <person name="Hicks K.A."/>
            <person name="Hugh J."/>
            <person name="Lohr M."/>
            <person name="Mayer K."/>
            <person name="Melkozernov A."/>
            <person name="Murata T."/>
            <person name="Nelson D."/>
            <person name="Pils B."/>
            <person name="Prigge M."/>
            <person name="Reiss B."/>
            <person name="Renner T."/>
            <person name="Rombauts S."/>
            <person name="Rushton P."/>
            <person name="Sanderfoot A."/>
            <person name="Schween G."/>
            <person name="Shiu S.-H."/>
            <person name="Stueber K."/>
            <person name="Theodoulou F.L."/>
            <person name="Tu H."/>
            <person name="Van de Peer Y."/>
            <person name="Verrier P.J."/>
            <person name="Waters E."/>
            <person name="Wood A."/>
            <person name="Yang L."/>
            <person name="Cove D."/>
            <person name="Cuming A."/>
            <person name="Hasebe M."/>
            <person name="Lucas S."/>
            <person name="Mishler D.B."/>
            <person name="Reski R."/>
            <person name="Grigoriev I."/>
            <person name="Quatrano R.S."/>
            <person name="Boore J.L."/>
        </authorList>
    </citation>
    <scope>NUCLEOTIDE SEQUENCE [LARGE SCALE GENOMIC DNA]</scope>
    <source>
        <strain evidence="2 3">cv. Gransden 2004</strain>
    </source>
</reference>
<dbReference type="EMBL" id="ABEU02000012">
    <property type="protein sequence ID" value="PNR43667.1"/>
    <property type="molecule type" value="Genomic_DNA"/>
</dbReference>
<dbReference type="Proteomes" id="UP000006727">
    <property type="component" value="Chromosome 12"/>
</dbReference>
<dbReference type="InParanoid" id="A0A2K1JQ57"/>
<evidence type="ECO:0000313" key="3">
    <source>
        <dbReference type="Proteomes" id="UP000006727"/>
    </source>
</evidence>
<dbReference type="AlphaFoldDB" id="A0A2K1JQ57"/>
<organism evidence="1">
    <name type="scientific">Physcomitrium patens</name>
    <name type="common">Spreading-leaved earth moss</name>
    <name type="synonym">Physcomitrella patens</name>
    <dbReference type="NCBI Taxonomy" id="3218"/>
    <lineage>
        <taxon>Eukaryota</taxon>
        <taxon>Viridiplantae</taxon>
        <taxon>Streptophyta</taxon>
        <taxon>Embryophyta</taxon>
        <taxon>Bryophyta</taxon>
        <taxon>Bryophytina</taxon>
        <taxon>Bryopsida</taxon>
        <taxon>Funariidae</taxon>
        <taxon>Funariales</taxon>
        <taxon>Funariaceae</taxon>
        <taxon>Physcomitrium</taxon>
    </lineage>
</organism>
<accession>A0A2K1JQ57</accession>
<name>A0A2K1JQ57_PHYPA</name>
<dbReference type="Gramene" id="Pp3c12_9756V3.1">
    <property type="protein sequence ID" value="PAC:32973283.CDS.1"/>
    <property type="gene ID" value="Pp3c12_9756"/>
</dbReference>
<proteinExistence type="predicted"/>